<evidence type="ECO:0000256" key="1">
    <source>
        <dbReference type="ARBA" id="ARBA00010562"/>
    </source>
</evidence>
<dbReference type="InterPro" id="IPR013321">
    <property type="entry name" value="Arc_rbn_hlx_hlx"/>
</dbReference>
<dbReference type="GO" id="GO:0000987">
    <property type="term" value="F:cis-regulatory region sequence-specific DNA binding"/>
    <property type="evidence" value="ECO:0007669"/>
    <property type="project" value="InterPro"/>
</dbReference>
<dbReference type="EMBL" id="VLLC01000012">
    <property type="protein sequence ID" value="TWI71755.1"/>
    <property type="molecule type" value="Genomic_DNA"/>
</dbReference>
<dbReference type="GO" id="GO:0015643">
    <property type="term" value="F:toxic substance binding"/>
    <property type="evidence" value="ECO:0007669"/>
    <property type="project" value="InterPro"/>
</dbReference>
<dbReference type="PANTHER" id="PTHR38781">
    <property type="entry name" value="ANTITOXIN DINJ-RELATED"/>
    <property type="match status" value="1"/>
</dbReference>
<dbReference type="GO" id="GO:0044010">
    <property type="term" value="P:single-species biofilm formation"/>
    <property type="evidence" value="ECO:0007669"/>
    <property type="project" value="InterPro"/>
</dbReference>
<sequence>MGKTSSIRARIEPDLKSRAEYIFKQLGLTTTQAITLFYKQVELKNGLPFDVAIPDDVTRRTFSDTDAGRDLIICKDADDMFKKLGI</sequence>
<comment type="similarity">
    <text evidence="1">Belongs to the RelB/DinJ antitoxin family.</text>
</comment>
<keyword evidence="4" id="KW-1185">Reference proteome</keyword>
<comment type="caution">
    <text evidence="3">The sequence shown here is derived from an EMBL/GenBank/DDBJ whole genome shotgun (WGS) entry which is preliminary data.</text>
</comment>
<dbReference type="PIRSF" id="PIRSF003108">
    <property type="entry name" value="DinJ"/>
    <property type="match status" value="1"/>
</dbReference>
<evidence type="ECO:0000256" key="2">
    <source>
        <dbReference type="ARBA" id="ARBA00022649"/>
    </source>
</evidence>
<dbReference type="OrthoDB" id="1666683at2"/>
<dbReference type="NCBIfam" id="TIGR02384">
    <property type="entry name" value="RelB_DinJ"/>
    <property type="match status" value="1"/>
</dbReference>
<dbReference type="RefSeq" id="WP_144684614.1">
    <property type="nucleotide sequence ID" value="NZ_VLLC01000012.1"/>
</dbReference>
<name>A0A562RRN4_9BACT</name>
<dbReference type="GO" id="GO:0006355">
    <property type="term" value="P:regulation of DNA-templated transcription"/>
    <property type="evidence" value="ECO:0007669"/>
    <property type="project" value="InterPro"/>
</dbReference>
<accession>A0A562RRN4</accession>
<dbReference type="InterPro" id="IPR026262">
    <property type="entry name" value="DinJ"/>
</dbReference>
<keyword evidence="2" id="KW-1277">Toxin-antitoxin system</keyword>
<dbReference type="Pfam" id="PF04221">
    <property type="entry name" value="RelB"/>
    <property type="match status" value="1"/>
</dbReference>
<protein>
    <submittedName>
        <fullName evidence="3">DNA-damage-inducible protein J</fullName>
    </submittedName>
</protein>
<gene>
    <name evidence="3" type="ORF">LZ24_01771</name>
</gene>
<reference evidence="3 4" key="1">
    <citation type="submission" date="2019-07" db="EMBL/GenBank/DDBJ databases">
        <title>Genome sequencing of 100 strains of the haloalkaliphilic chemolithoautotrophic sulfur-oxidizing bacterium Thioalkalivibrio.</title>
        <authorList>
            <person name="Muyzer G."/>
        </authorList>
    </citation>
    <scope>NUCLEOTIDE SEQUENCE [LARGE SCALE GENOMIC DNA]</scope>
    <source>
        <strain evidence="3 4">ASO4-4</strain>
    </source>
</reference>
<evidence type="ECO:0000313" key="4">
    <source>
        <dbReference type="Proteomes" id="UP000318307"/>
    </source>
</evidence>
<evidence type="ECO:0000313" key="3">
    <source>
        <dbReference type="EMBL" id="TWI71755.1"/>
    </source>
</evidence>
<dbReference type="AlphaFoldDB" id="A0A562RRN4"/>
<dbReference type="PANTHER" id="PTHR38781:SF1">
    <property type="entry name" value="ANTITOXIN DINJ-RELATED"/>
    <property type="match status" value="1"/>
</dbReference>
<dbReference type="InterPro" id="IPR007337">
    <property type="entry name" value="RelB/DinJ"/>
</dbReference>
<dbReference type="Proteomes" id="UP000318307">
    <property type="component" value="Unassembled WGS sequence"/>
</dbReference>
<dbReference type="Gene3D" id="1.10.1220.10">
    <property type="entry name" value="Met repressor-like"/>
    <property type="match status" value="1"/>
</dbReference>
<dbReference type="GO" id="GO:0006351">
    <property type="term" value="P:DNA-templated transcription"/>
    <property type="evidence" value="ECO:0007669"/>
    <property type="project" value="TreeGrafter"/>
</dbReference>
<organism evidence="3 4">
    <name type="scientific">Desulfobotulus alkaliphilus</name>
    <dbReference type="NCBI Taxonomy" id="622671"/>
    <lineage>
        <taxon>Bacteria</taxon>
        <taxon>Pseudomonadati</taxon>
        <taxon>Thermodesulfobacteriota</taxon>
        <taxon>Desulfobacteria</taxon>
        <taxon>Desulfobacterales</taxon>
        <taxon>Desulfobacteraceae</taxon>
        <taxon>Desulfobotulus</taxon>
    </lineage>
</organism>
<proteinExistence type="inferred from homology"/>